<dbReference type="PANTHER" id="PTHR34590:SF15">
    <property type="entry name" value="PROTEIN KINASE DOMAIN-CONTAINING PROTEIN"/>
    <property type="match status" value="1"/>
</dbReference>
<accession>A0A6A6LCZ3</accession>
<dbReference type="AlphaFoldDB" id="A0A6A6LCZ3"/>
<keyword evidence="1" id="KW-0812">Transmembrane</keyword>
<keyword evidence="1" id="KW-1133">Transmembrane helix</keyword>
<dbReference type="PANTHER" id="PTHR34590">
    <property type="entry name" value="OS03G0124300 PROTEIN-RELATED"/>
    <property type="match status" value="1"/>
</dbReference>
<evidence type="ECO:0008006" key="4">
    <source>
        <dbReference type="Google" id="ProtNLM"/>
    </source>
</evidence>
<reference evidence="2 3" key="1">
    <citation type="journal article" date="2020" name="Mol. Plant">
        <title>The Chromosome-Based Rubber Tree Genome Provides New Insights into Spurge Genome Evolution and Rubber Biosynthesis.</title>
        <authorList>
            <person name="Liu J."/>
            <person name="Shi C."/>
            <person name="Shi C.C."/>
            <person name="Li W."/>
            <person name="Zhang Q.J."/>
            <person name="Zhang Y."/>
            <person name="Li K."/>
            <person name="Lu H.F."/>
            <person name="Shi C."/>
            <person name="Zhu S.T."/>
            <person name="Xiao Z.Y."/>
            <person name="Nan H."/>
            <person name="Yue Y."/>
            <person name="Zhu X.G."/>
            <person name="Wu Y."/>
            <person name="Hong X.N."/>
            <person name="Fan G.Y."/>
            <person name="Tong Y."/>
            <person name="Zhang D."/>
            <person name="Mao C.L."/>
            <person name="Liu Y.L."/>
            <person name="Hao S.J."/>
            <person name="Liu W.Q."/>
            <person name="Lv M.Q."/>
            <person name="Zhang H.B."/>
            <person name="Liu Y."/>
            <person name="Hu-Tang G.R."/>
            <person name="Wang J.P."/>
            <person name="Wang J.H."/>
            <person name="Sun Y.H."/>
            <person name="Ni S.B."/>
            <person name="Chen W.B."/>
            <person name="Zhang X.C."/>
            <person name="Jiao Y.N."/>
            <person name="Eichler E.E."/>
            <person name="Li G.H."/>
            <person name="Liu X."/>
            <person name="Gao L.Z."/>
        </authorList>
    </citation>
    <scope>NUCLEOTIDE SEQUENCE [LARGE SCALE GENOMIC DNA]</scope>
    <source>
        <strain evidence="3">cv. GT1</strain>
        <tissue evidence="2">Leaf</tissue>
    </source>
</reference>
<dbReference type="Gene3D" id="2.60.120.430">
    <property type="entry name" value="Galactose-binding lectin"/>
    <property type="match status" value="2"/>
</dbReference>
<feature type="transmembrane region" description="Helical" evidence="1">
    <location>
        <begin position="12"/>
        <end position="34"/>
    </location>
</feature>
<sequence length="295" mass="32946">MRNNGNLLLQNLSIIASLSLSLLLHHLIICLAVSNSPPSDIPDLNYVTLACGLASDTKAPDGRTWTADTNSKFFSSQQNNASSAVESPPSKFVTDLPYTTARISRYPFTYIFPAETLHMEAFFREFWLKVEDDRMLNLTFIPSFGTDDVYAFINGIEMASISTNYYTAADNPGLKFLGQNKPVGMENKAVLQLTYRINVGGAFLSPLNDCPVSKLDSDDEYLTVAKPSALSYNSTIQLRYTIFTRFAAPDPVYVTERSMGMDKKVNENYNLTWEFQVDLRLLILLGFTSVSFSPQ</sequence>
<gene>
    <name evidence="2" type="ORF">GH714_031352</name>
</gene>
<name>A0A6A6LCZ3_HEVBR</name>
<dbReference type="InterPro" id="IPR045272">
    <property type="entry name" value="ANXUR1/2-like"/>
</dbReference>
<protein>
    <recommendedName>
        <fullName evidence="4">Malectin-like domain-containing protein</fullName>
    </recommendedName>
</protein>
<evidence type="ECO:0000313" key="3">
    <source>
        <dbReference type="Proteomes" id="UP000467840"/>
    </source>
</evidence>
<organism evidence="2 3">
    <name type="scientific">Hevea brasiliensis</name>
    <name type="common">Para rubber tree</name>
    <name type="synonym">Siphonia brasiliensis</name>
    <dbReference type="NCBI Taxonomy" id="3981"/>
    <lineage>
        <taxon>Eukaryota</taxon>
        <taxon>Viridiplantae</taxon>
        <taxon>Streptophyta</taxon>
        <taxon>Embryophyta</taxon>
        <taxon>Tracheophyta</taxon>
        <taxon>Spermatophyta</taxon>
        <taxon>Magnoliopsida</taxon>
        <taxon>eudicotyledons</taxon>
        <taxon>Gunneridae</taxon>
        <taxon>Pentapetalae</taxon>
        <taxon>rosids</taxon>
        <taxon>fabids</taxon>
        <taxon>Malpighiales</taxon>
        <taxon>Euphorbiaceae</taxon>
        <taxon>Crotonoideae</taxon>
        <taxon>Micrandreae</taxon>
        <taxon>Hevea</taxon>
    </lineage>
</organism>
<keyword evidence="3" id="KW-1185">Reference proteome</keyword>
<evidence type="ECO:0000313" key="2">
    <source>
        <dbReference type="EMBL" id="KAF2299292.1"/>
    </source>
</evidence>
<comment type="caution">
    <text evidence="2">The sequence shown here is derived from an EMBL/GenBank/DDBJ whole genome shotgun (WGS) entry which is preliminary data.</text>
</comment>
<keyword evidence="1" id="KW-0472">Membrane</keyword>
<dbReference type="GO" id="GO:0004714">
    <property type="term" value="F:transmembrane receptor protein tyrosine kinase activity"/>
    <property type="evidence" value="ECO:0007669"/>
    <property type="project" value="InterPro"/>
</dbReference>
<dbReference type="Proteomes" id="UP000467840">
    <property type="component" value="Chromosome 1"/>
</dbReference>
<evidence type="ECO:0000256" key="1">
    <source>
        <dbReference type="SAM" id="Phobius"/>
    </source>
</evidence>
<dbReference type="EMBL" id="JAAGAX010000011">
    <property type="protein sequence ID" value="KAF2299292.1"/>
    <property type="molecule type" value="Genomic_DNA"/>
</dbReference>
<proteinExistence type="predicted"/>